<evidence type="ECO:0000256" key="5">
    <source>
        <dbReference type="ARBA" id="ARBA00023136"/>
    </source>
</evidence>
<organism evidence="7 8">
    <name type="scientific">Actinoplanes palleronii</name>
    <dbReference type="NCBI Taxonomy" id="113570"/>
    <lineage>
        <taxon>Bacteria</taxon>
        <taxon>Bacillati</taxon>
        <taxon>Actinomycetota</taxon>
        <taxon>Actinomycetes</taxon>
        <taxon>Micromonosporales</taxon>
        <taxon>Micromonosporaceae</taxon>
        <taxon>Actinoplanes</taxon>
    </lineage>
</organism>
<evidence type="ECO:0000313" key="8">
    <source>
        <dbReference type="Proteomes" id="UP000624709"/>
    </source>
</evidence>
<comment type="caution">
    <text evidence="7">The sequence shown here is derived from an EMBL/GenBank/DDBJ whole genome shotgun (WGS) entry which is preliminary data.</text>
</comment>
<dbReference type="Proteomes" id="UP000624709">
    <property type="component" value="Unassembled WGS sequence"/>
</dbReference>
<sequence length="407" mass="41896">MTALWRNREFNLLWTGQCFSDLGDAIAQFALPLLVLMLTGSPVQAGIVGTVAKVAGLASRLPVGVLVDRVNRRWALLGADAARLLSGITFVALILSGHAGLPVIIAVAVVDAVAGSVFFTTERAALSSIVPKEQLPAAVARNEARGYGVTLAGPPLGGLLFGIGHALPFIGNTISYLASMIGVALIRRPLQRSRAETPDGYTTALAEGVRYVARQPFLRAVLLIAAPLNFAINGVIFTVVVSLQQTGTAPAVIGLTETVIAVGGLTGAFFAPLLQRRLRMATLTRMICTAATLLLLLSAVLMTGLAAAAPVAVILFLAPACNAAIFGHLAATTPDRLQGRVLSVIFLAANSAAAAAPLLAGLLVTHAGSTIAVLVFAASVAVSAVTAAVSPGLRQETRTPTDNKAIR</sequence>
<keyword evidence="3 6" id="KW-0812">Transmembrane</keyword>
<feature type="transmembrane region" description="Helical" evidence="6">
    <location>
        <begin position="84"/>
        <end position="110"/>
    </location>
</feature>
<evidence type="ECO:0000313" key="7">
    <source>
        <dbReference type="EMBL" id="GIE68480.1"/>
    </source>
</evidence>
<dbReference type="PANTHER" id="PTHR23513:SF11">
    <property type="entry name" value="STAPHYLOFERRIN A TRANSPORTER"/>
    <property type="match status" value="1"/>
</dbReference>
<dbReference type="RefSeq" id="WP_203826808.1">
    <property type="nucleotide sequence ID" value="NZ_BAAATY010000012.1"/>
</dbReference>
<dbReference type="PANTHER" id="PTHR23513">
    <property type="entry name" value="INTEGRAL MEMBRANE EFFLUX PROTEIN-RELATED"/>
    <property type="match status" value="1"/>
</dbReference>
<keyword evidence="8" id="KW-1185">Reference proteome</keyword>
<dbReference type="SUPFAM" id="SSF103473">
    <property type="entry name" value="MFS general substrate transporter"/>
    <property type="match status" value="1"/>
</dbReference>
<evidence type="ECO:0000256" key="6">
    <source>
        <dbReference type="SAM" id="Phobius"/>
    </source>
</evidence>
<feature type="transmembrane region" description="Helical" evidence="6">
    <location>
        <begin position="249"/>
        <end position="271"/>
    </location>
</feature>
<gene>
    <name evidence="7" type="ORF">Apa02nite_045880</name>
</gene>
<proteinExistence type="predicted"/>
<feature type="transmembrane region" description="Helical" evidence="6">
    <location>
        <begin position="370"/>
        <end position="389"/>
    </location>
</feature>
<dbReference type="InterPro" id="IPR011701">
    <property type="entry name" value="MFS"/>
</dbReference>
<evidence type="ECO:0000256" key="1">
    <source>
        <dbReference type="ARBA" id="ARBA00004651"/>
    </source>
</evidence>
<dbReference type="CDD" id="cd06173">
    <property type="entry name" value="MFS_MefA_like"/>
    <property type="match status" value="1"/>
</dbReference>
<comment type="subcellular location">
    <subcellularLocation>
        <location evidence="1">Cell membrane</location>
        <topology evidence="1">Multi-pass membrane protein</topology>
    </subcellularLocation>
</comment>
<feature type="transmembrane region" description="Helical" evidence="6">
    <location>
        <begin position="341"/>
        <end position="364"/>
    </location>
</feature>
<feature type="transmembrane region" description="Helical" evidence="6">
    <location>
        <begin position="307"/>
        <end position="329"/>
    </location>
</feature>
<evidence type="ECO:0000256" key="3">
    <source>
        <dbReference type="ARBA" id="ARBA00022692"/>
    </source>
</evidence>
<accession>A0ABQ4BCS1</accession>
<dbReference type="InterPro" id="IPR036259">
    <property type="entry name" value="MFS_trans_sf"/>
</dbReference>
<name>A0ABQ4BCS1_9ACTN</name>
<keyword evidence="2" id="KW-1003">Cell membrane</keyword>
<feature type="transmembrane region" description="Helical" evidence="6">
    <location>
        <begin position="220"/>
        <end position="243"/>
    </location>
</feature>
<dbReference type="Pfam" id="PF07690">
    <property type="entry name" value="MFS_1"/>
    <property type="match status" value="1"/>
</dbReference>
<reference evidence="7 8" key="1">
    <citation type="submission" date="2021-01" db="EMBL/GenBank/DDBJ databases">
        <title>Whole genome shotgun sequence of Actinoplanes palleronii NBRC 14916.</title>
        <authorList>
            <person name="Komaki H."/>
            <person name="Tamura T."/>
        </authorList>
    </citation>
    <scope>NUCLEOTIDE SEQUENCE [LARGE SCALE GENOMIC DNA]</scope>
    <source>
        <strain evidence="7 8">NBRC 14916</strain>
    </source>
</reference>
<evidence type="ECO:0000256" key="4">
    <source>
        <dbReference type="ARBA" id="ARBA00022989"/>
    </source>
</evidence>
<keyword evidence="5 6" id="KW-0472">Membrane</keyword>
<protein>
    <submittedName>
        <fullName evidence="7">MFS transporter</fullName>
    </submittedName>
</protein>
<dbReference type="EMBL" id="BOMS01000065">
    <property type="protein sequence ID" value="GIE68480.1"/>
    <property type="molecule type" value="Genomic_DNA"/>
</dbReference>
<feature type="transmembrane region" description="Helical" evidence="6">
    <location>
        <begin position="159"/>
        <end position="186"/>
    </location>
</feature>
<feature type="transmembrane region" description="Helical" evidence="6">
    <location>
        <begin position="283"/>
        <end position="301"/>
    </location>
</feature>
<dbReference type="Gene3D" id="1.20.1250.20">
    <property type="entry name" value="MFS general substrate transporter like domains"/>
    <property type="match status" value="1"/>
</dbReference>
<evidence type="ECO:0000256" key="2">
    <source>
        <dbReference type="ARBA" id="ARBA00022475"/>
    </source>
</evidence>
<keyword evidence="4 6" id="KW-1133">Transmembrane helix</keyword>